<sequence>MNLLPTIRWLIAPAILLPMLVAVLFGLMGLLSAIDDPAGEAVVRGIGIFVLAIWMVNIAALAIAVAVELTVRDEKSEE</sequence>
<dbReference type="EMBL" id="JAMXLR010000092">
    <property type="protein sequence ID" value="MCO6047376.1"/>
    <property type="molecule type" value="Genomic_DNA"/>
</dbReference>
<evidence type="ECO:0000313" key="3">
    <source>
        <dbReference type="Proteomes" id="UP001155241"/>
    </source>
</evidence>
<feature type="transmembrane region" description="Helical" evidence="1">
    <location>
        <begin position="46"/>
        <end position="67"/>
    </location>
</feature>
<proteinExistence type="predicted"/>
<protein>
    <submittedName>
        <fullName evidence="2">Uncharacterized protein</fullName>
    </submittedName>
</protein>
<organism evidence="2 3">
    <name type="scientific">Aeoliella straminimaris</name>
    <dbReference type="NCBI Taxonomy" id="2954799"/>
    <lineage>
        <taxon>Bacteria</taxon>
        <taxon>Pseudomonadati</taxon>
        <taxon>Planctomycetota</taxon>
        <taxon>Planctomycetia</taxon>
        <taxon>Pirellulales</taxon>
        <taxon>Lacipirellulaceae</taxon>
        <taxon>Aeoliella</taxon>
    </lineage>
</organism>
<feature type="transmembrane region" description="Helical" evidence="1">
    <location>
        <begin position="7"/>
        <end position="34"/>
    </location>
</feature>
<keyword evidence="1" id="KW-0472">Membrane</keyword>
<accession>A0A9X2FIP2</accession>
<keyword evidence="3" id="KW-1185">Reference proteome</keyword>
<comment type="caution">
    <text evidence="2">The sequence shown here is derived from an EMBL/GenBank/DDBJ whole genome shotgun (WGS) entry which is preliminary data.</text>
</comment>
<keyword evidence="1" id="KW-1133">Transmembrane helix</keyword>
<keyword evidence="1" id="KW-0812">Transmembrane</keyword>
<dbReference type="Proteomes" id="UP001155241">
    <property type="component" value="Unassembled WGS sequence"/>
</dbReference>
<dbReference type="RefSeq" id="WP_252855487.1">
    <property type="nucleotide sequence ID" value="NZ_JAMXLR010000092.1"/>
</dbReference>
<reference evidence="2" key="1">
    <citation type="submission" date="2022-06" db="EMBL/GenBank/DDBJ databases">
        <title>Aeoliella straminimaris, a novel planctomycete from sediments.</title>
        <authorList>
            <person name="Vitorino I.R."/>
            <person name="Lage O.M."/>
        </authorList>
    </citation>
    <scope>NUCLEOTIDE SEQUENCE</scope>
    <source>
        <strain evidence="2">ICT_H6.2</strain>
    </source>
</reference>
<gene>
    <name evidence="2" type="ORF">NG895_26030</name>
</gene>
<evidence type="ECO:0000313" key="2">
    <source>
        <dbReference type="EMBL" id="MCO6047376.1"/>
    </source>
</evidence>
<dbReference type="AlphaFoldDB" id="A0A9X2FIP2"/>
<name>A0A9X2FIP2_9BACT</name>
<evidence type="ECO:0000256" key="1">
    <source>
        <dbReference type="SAM" id="Phobius"/>
    </source>
</evidence>